<accession>A0A485LAB6</accession>
<dbReference type="EMBL" id="CAADRA010006415">
    <property type="protein sequence ID" value="VFT95257.1"/>
    <property type="molecule type" value="Genomic_DNA"/>
</dbReference>
<dbReference type="OrthoDB" id="341976at2759"/>
<dbReference type="AlphaFoldDB" id="A0A485LAB6"/>
<sequence length="147" mass="16797">MSVDHQAPKEGMECLATMEDITEETYVEYQTFPSMLWHPCLFCADVVNQLQRAQFPAYMKGVQEPDCKAELRRLLAKGPPIWIEDKYGFPLPENGDTHVVALWFCGANEEKSAKLAGAVEGDEREKLWSELKDLLNAMEDDKEEVRD</sequence>
<evidence type="ECO:0000313" key="3">
    <source>
        <dbReference type="Proteomes" id="UP000332933"/>
    </source>
</evidence>
<evidence type="ECO:0000313" key="2">
    <source>
        <dbReference type="EMBL" id="VFT95257.1"/>
    </source>
</evidence>
<name>A0A485LAB6_9STRA</name>
<keyword evidence="3" id="KW-1185">Reference proteome</keyword>
<proteinExistence type="predicted"/>
<reference evidence="1" key="2">
    <citation type="submission" date="2019-06" db="EMBL/GenBank/DDBJ databases">
        <title>Genomics analysis of Aphanomyces spp. identifies a new class of oomycete effector associated with host adaptation.</title>
        <authorList>
            <person name="Gaulin E."/>
        </authorList>
    </citation>
    <scope>NUCLEOTIDE SEQUENCE</scope>
    <source>
        <strain evidence="1">CBS 578.67</strain>
    </source>
</reference>
<gene>
    <name evidence="2" type="primary">Aste57867_18521</name>
    <name evidence="1" type="ORF">As57867_018459</name>
    <name evidence="2" type="ORF">ASTE57867_18521</name>
</gene>
<organism evidence="2 3">
    <name type="scientific">Aphanomyces stellatus</name>
    <dbReference type="NCBI Taxonomy" id="120398"/>
    <lineage>
        <taxon>Eukaryota</taxon>
        <taxon>Sar</taxon>
        <taxon>Stramenopiles</taxon>
        <taxon>Oomycota</taxon>
        <taxon>Saprolegniomycetes</taxon>
        <taxon>Saprolegniales</taxon>
        <taxon>Verrucalvaceae</taxon>
        <taxon>Aphanomyces</taxon>
    </lineage>
</organism>
<reference evidence="2 3" key="1">
    <citation type="submission" date="2019-03" db="EMBL/GenBank/DDBJ databases">
        <authorList>
            <person name="Gaulin E."/>
            <person name="Dumas B."/>
        </authorList>
    </citation>
    <scope>NUCLEOTIDE SEQUENCE [LARGE SCALE GENOMIC DNA]</scope>
    <source>
        <strain evidence="2">CBS 568.67</strain>
    </source>
</reference>
<evidence type="ECO:0000313" key="1">
    <source>
        <dbReference type="EMBL" id="KAF0690072.1"/>
    </source>
</evidence>
<protein>
    <submittedName>
        <fullName evidence="2">Aste57867_18521 protein</fullName>
    </submittedName>
</protein>
<dbReference type="Proteomes" id="UP000332933">
    <property type="component" value="Unassembled WGS sequence"/>
</dbReference>
<dbReference type="EMBL" id="VJMH01006394">
    <property type="protein sequence ID" value="KAF0690072.1"/>
    <property type="molecule type" value="Genomic_DNA"/>
</dbReference>